<dbReference type="STRING" id="1121409.SAMN02745124_00857"/>
<feature type="signal peptide" evidence="1">
    <location>
        <begin position="1"/>
        <end position="21"/>
    </location>
</feature>
<feature type="chain" id="PRO_5012997095" evidence="1">
    <location>
        <begin position="22"/>
        <end position="191"/>
    </location>
</feature>
<evidence type="ECO:0000313" key="3">
    <source>
        <dbReference type="Proteomes" id="UP000184139"/>
    </source>
</evidence>
<accession>A0A1M5TQL7</accession>
<dbReference type="OrthoDB" id="5405772at2"/>
<proteinExistence type="predicted"/>
<keyword evidence="1" id="KW-0732">Signal</keyword>
<protein>
    <submittedName>
        <fullName evidence="2">Lipid-binding SYLF domain-containing protein</fullName>
    </submittedName>
</protein>
<evidence type="ECO:0000256" key="1">
    <source>
        <dbReference type="SAM" id="SignalP"/>
    </source>
</evidence>
<dbReference type="EMBL" id="FQXS01000003">
    <property type="protein sequence ID" value="SHH52989.1"/>
    <property type="molecule type" value="Genomic_DNA"/>
</dbReference>
<reference evidence="2 3" key="1">
    <citation type="submission" date="2016-11" db="EMBL/GenBank/DDBJ databases">
        <authorList>
            <person name="Jaros S."/>
            <person name="Januszkiewicz K."/>
            <person name="Wedrychowicz H."/>
        </authorList>
    </citation>
    <scope>NUCLEOTIDE SEQUENCE [LARGE SCALE GENOMIC DNA]</scope>
    <source>
        <strain evidence="2 3">DSM 9705</strain>
    </source>
</reference>
<dbReference type="RefSeq" id="WP_073373582.1">
    <property type="nucleotide sequence ID" value="NZ_FQXS01000003.1"/>
</dbReference>
<dbReference type="CDD" id="cd11524">
    <property type="entry name" value="SYLF"/>
    <property type="match status" value="1"/>
</dbReference>
<dbReference type="AlphaFoldDB" id="A0A1M5TQL7"/>
<sequence length="191" mass="20006">MKLLTALILSLLSFSFGTHQAAAQPKDYSSTIELFRSSPVVEKFFAASYGYAVFPLIGKAGFVVGGSYGKGQVYRGDVVTGTTSVIEGSIGFQAGGQAFSEIIFFQDERAYREFISGSFEFDATAQAVAVTAGVSAQAGTTGTSAGVSTGPRTGIQAETGYVKGFATFVHAQGGLMYEFSVGGQKFTFQPL</sequence>
<evidence type="ECO:0000313" key="2">
    <source>
        <dbReference type="EMBL" id="SHH52989.1"/>
    </source>
</evidence>
<gene>
    <name evidence="2" type="ORF">SAMN02745124_00857</name>
</gene>
<organism evidence="2 3">
    <name type="scientific">Desulfofustis glycolicus DSM 9705</name>
    <dbReference type="NCBI Taxonomy" id="1121409"/>
    <lineage>
        <taxon>Bacteria</taxon>
        <taxon>Pseudomonadati</taxon>
        <taxon>Thermodesulfobacteriota</taxon>
        <taxon>Desulfobulbia</taxon>
        <taxon>Desulfobulbales</taxon>
        <taxon>Desulfocapsaceae</taxon>
        <taxon>Desulfofustis</taxon>
    </lineage>
</organism>
<keyword evidence="3" id="KW-1185">Reference proteome</keyword>
<name>A0A1M5TQL7_9BACT</name>
<dbReference type="Proteomes" id="UP000184139">
    <property type="component" value="Unassembled WGS sequence"/>
</dbReference>